<dbReference type="PANTHER" id="PTHR43364:SF6">
    <property type="entry name" value="OXIDOREDUCTASE-RELATED"/>
    <property type="match status" value="1"/>
</dbReference>
<keyword evidence="3" id="KW-1185">Reference proteome</keyword>
<dbReference type="RefSeq" id="WP_155337772.1">
    <property type="nucleotide sequence ID" value="NZ_BAAABN010000042.1"/>
</dbReference>
<dbReference type="AlphaFoldDB" id="A0A5M3W4L4"/>
<dbReference type="OrthoDB" id="9768793at2"/>
<dbReference type="InterPro" id="IPR023210">
    <property type="entry name" value="NADP_OxRdtase_dom"/>
</dbReference>
<dbReference type="GO" id="GO:0005829">
    <property type="term" value="C:cytosol"/>
    <property type="evidence" value="ECO:0007669"/>
    <property type="project" value="TreeGrafter"/>
</dbReference>
<evidence type="ECO:0000259" key="1">
    <source>
        <dbReference type="Pfam" id="PF00248"/>
    </source>
</evidence>
<dbReference type="EMBL" id="BLAD01000051">
    <property type="protein sequence ID" value="GES01488.1"/>
    <property type="molecule type" value="Genomic_DNA"/>
</dbReference>
<proteinExistence type="predicted"/>
<evidence type="ECO:0000313" key="3">
    <source>
        <dbReference type="Proteomes" id="UP000334990"/>
    </source>
</evidence>
<protein>
    <submittedName>
        <fullName evidence="2">Oxidoreductase</fullName>
    </submittedName>
</protein>
<dbReference type="Pfam" id="PF00248">
    <property type="entry name" value="Aldo_ket_red"/>
    <property type="match status" value="1"/>
</dbReference>
<name>A0A5M3W4L4_9ACTN</name>
<gene>
    <name evidence="2" type="ORF">Acor_35520</name>
</gene>
<dbReference type="InterPro" id="IPR050523">
    <property type="entry name" value="AKR_Detox_Biosynth"/>
</dbReference>
<dbReference type="InterPro" id="IPR036812">
    <property type="entry name" value="NAD(P)_OxRdtase_dom_sf"/>
</dbReference>
<comment type="caution">
    <text evidence="2">The sequence shown here is derived from an EMBL/GenBank/DDBJ whole genome shotgun (WGS) entry which is preliminary data.</text>
</comment>
<sequence length="330" mass="35515">MRYRTIGTDPDTRREVSVLSLGAMLFGTATDEPTSMAILDRYVEAGGTFVDTSDNYAFWMNGGQGGESEELLGRWRRSRGVGDEIVIATKLGARPLAPGTSYLDNAEGLSAKVIRESAERSRERLGMDRLHVLYAHIEDNTVPLRETVEGFAELVAEGAVGLLGVSNHWTWRIERARNLAAAAGLPGYELLQYQHSYLRRRTDRPTPLSADGDPAATSGDLLSYVRENPELTLVAYTPLLSGGYVRADKPLDPAYGLPAKQPRLAALAEVAGETGATVNQVVLSWLIGGQVPVLPLIGVSSVAQLDEALAAVELDLTADQRARLDAAGVS</sequence>
<accession>A0A5M3W4L4</accession>
<dbReference type="PANTHER" id="PTHR43364">
    <property type="entry name" value="NADH-SPECIFIC METHYLGLYOXAL REDUCTASE-RELATED"/>
    <property type="match status" value="1"/>
</dbReference>
<dbReference type="Gene3D" id="3.20.20.100">
    <property type="entry name" value="NADP-dependent oxidoreductase domain"/>
    <property type="match status" value="1"/>
</dbReference>
<dbReference type="Proteomes" id="UP000334990">
    <property type="component" value="Unassembled WGS sequence"/>
</dbReference>
<feature type="domain" description="NADP-dependent oxidoreductase" evidence="1">
    <location>
        <begin position="19"/>
        <end position="327"/>
    </location>
</feature>
<evidence type="ECO:0000313" key="2">
    <source>
        <dbReference type="EMBL" id="GES01488.1"/>
    </source>
</evidence>
<organism evidence="2 3">
    <name type="scientific">Acrocarpospora corrugata</name>
    <dbReference type="NCBI Taxonomy" id="35763"/>
    <lineage>
        <taxon>Bacteria</taxon>
        <taxon>Bacillati</taxon>
        <taxon>Actinomycetota</taxon>
        <taxon>Actinomycetes</taxon>
        <taxon>Streptosporangiales</taxon>
        <taxon>Streptosporangiaceae</taxon>
        <taxon>Acrocarpospora</taxon>
    </lineage>
</organism>
<dbReference type="SUPFAM" id="SSF51430">
    <property type="entry name" value="NAD(P)-linked oxidoreductase"/>
    <property type="match status" value="1"/>
</dbReference>
<reference evidence="2 3" key="1">
    <citation type="submission" date="2019-10" db="EMBL/GenBank/DDBJ databases">
        <title>Whole genome shotgun sequence of Acrocarpospora corrugata NBRC 13972.</title>
        <authorList>
            <person name="Ichikawa N."/>
            <person name="Kimura A."/>
            <person name="Kitahashi Y."/>
            <person name="Komaki H."/>
            <person name="Oguchi A."/>
        </authorList>
    </citation>
    <scope>NUCLEOTIDE SEQUENCE [LARGE SCALE GENOMIC DNA]</scope>
    <source>
        <strain evidence="2 3">NBRC 13972</strain>
    </source>
</reference>